<feature type="coiled-coil region" evidence="3">
    <location>
        <begin position="6"/>
        <end position="54"/>
    </location>
</feature>
<accession>A0A1I1I4M5</accession>
<evidence type="ECO:0000313" key="5">
    <source>
        <dbReference type="EMBL" id="SFC28643.1"/>
    </source>
</evidence>
<evidence type="ECO:0000256" key="4">
    <source>
        <dbReference type="SAM" id="MobiDB-lite"/>
    </source>
</evidence>
<keyword evidence="2" id="KW-0131">Cell cycle</keyword>
<dbReference type="RefSeq" id="WP_091963051.1">
    <property type="nucleotide sequence ID" value="NZ_FOLH01000004.1"/>
</dbReference>
<reference evidence="5 6" key="1">
    <citation type="submission" date="2016-10" db="EMBL/GenBank/DDBJ databases">
        <authorList>
            <person name="de Groot N.N."/>
        </authorList>
    </citation>
    <scope>NUCLEOTIDE SEQUENCE [LARGE SCALE GENOMIC DNA]</scope>
    <source>
        <strain evidence="5 6">DSM 18438</strain>
    </source>
</reference>
<feature type="compositionally biased region" description="Acidic residues" evidence="4">
    <location>
        <begin position="68"/>
        <end position="78"/>
    </location>
</feature>
<keyword evidence="1 3" id="KW-0175">Coiled coil</keyword>
<evidence type="ECO:0000256" key="1">
    <source>
        <dbReference type="ARBA" id="ARBA00023054"/>
    </source>
</evidence>
<dbReference type="AlphaFoldDB" id="A0A1I1I4M5"/>
<feature type="region of interest" description="Disordered" evidence="4">
    <location>
        <begin position="63"/>
        <end position="86"/>
    </location>
</feature>
<keyword evidence="6" id="KW-1185">Reference proteome</keyword>
<gene>
    <name evidence="5" type="ORF">SAMN05660443_2077</name>
</gene>
<keyword evidence="2" id="KW-0717">Septation</keyword>
<proteinExistence type="predicted"/>
<evidence type="ECO:0000256" key="3">
    <source>
        <dbReference type="SAM" id="Coils"/>
    </source>
</evidence>
<keyword evidence="5" id="KW-0132">Cell division</keyword>
<dbReference type="InterPro" id="IPR009252">
    <property type="entry name" value="Cell_div_ZapB"/>
</dbReference>
<dbReference type="Gene3D" id="1.20.5.340">
    <property type="match status" value="1"/>
</dbReference>
<organism evidence="5 6">
    <name type="scientific">Marinospirillum celere</name>
    <dbReference type="NCBI Taxonomy" id="1122252"/>
    <lineage>
        <taxon>Bacteria</taxon>
        <taxon>Pseudomonadati</taxon>
        <taxon>Pseudomonadota</taxon>
        <taxon>Gammaproteobacteria</taxon>
        <taxon>Oceanospirillales</taxon>
        <taxon>Oceanospirillaceae</taxon>
        <taxon>Marinospirillum</taxon>
    </lineage>
</organism>
<dbReference type="STRING" id="1122252.SAMN05660443_2077"/>
<dbReference type="GO" id="GO:0043093">
    <property type="term" value="P:FtsZ-dependent cytokinesis"/>
    <property type="evidence" value="ECO:0007669"/>
    <property type="project" value="InterPro"/>
</dbReference>
<protein>
    <submittedName>
        <fullName evidence="5">Cell division protein ZapB</fullName>
    </submittedName>
</protein>
<sequence>MSLDLLNQLEEKVATTINALDKLRQEIDQLKEENADLRAEKQVWEEKLNGLLGKFSELETAAQQTENFSEETPADENEEQRVSSWS</sequence>
<dbReference type="GO" id="GO:0005737">
    <property type="term" value="C:cytoplasm"/>
    <property type="evidence" value="ECO:0007669"/>
    <property type="project" value="InterPro"/>
</dbReference>
<dbReference type="Proteomes" id="UP000199058">
    <property type="component" value="Unassembled WGS sequence"/>
</dbReference>
<dbReference type="GO" id="GO:0000917">
    <property type="term" value="P:division septum assembly"/>
    <property type="evidence" value="ECO:0007669"/>
    <property type="project" value="UniProtKB-KW"/>
</dbReference>
<dbReference type="EMBL" id="FOLH01000004">
    <property type="protein sequence ID" value="SFC28643.1"/>
    <property type="molecule type" value="Genomic_DNA"/>
</dbReference>
<evidence type="ECO:0000256" key="2">
    <source>
        <dbReference type="ARBA" id="ARBA00023210"/>
    </source>
</evidence>
<dbReference type="Pfam" id="PF06005">
    <property type="entry name" value="ZapB"/>
    <property type="match status" value="1"/>
</dbReference>
<name>A0A1I1I4M5_9GAMM</name>
<evidence type="ECO:0000313" key="6">
    <source>
        <dbReference type="Proteomes" id="UP000199058"/>
    </source>
</evidence>
<dbReference type="SUPFAM" id="SSF75704">
    <property type="entry name" value="Mitotic arrest deficient-like 1, Mad1"/>
    <property type="match status" value="1"/>
</dbReference>
<dbReference type="OrthoDB" id="6554593at2"/>